<evidence type="ECO:0000313" key="3">
    <source>
        <dbReference type="Proteomes" id="UP000031339"/>
    </source>
</evidence>
<name>A0A0C1K7G0_STRCV</name>
<dbReference type="CDD" id="cd03801">
    <property type="entry name" value="GT4_PimA-like"/>
    <property type="match status" value="1"/>
</dbReference>
<evidence type="ECO:0000259" key="1">
    <source>
        <dbReference type="Pfam" id="PF00534"/>
    </source>
</evidence>
<proteinExistence type="predicted"/>
<dbReference type="EMBL" id="JWIY01000001">
    <property type="protein sequence ID" value="KIC78811.1"/>
    <property type="molecule type" value="Genomic_DNA"/>
</dbReference>
<evidence type="ECO:0000313" key="2">
    <source>
        <dbReference type="EMBL" id="KIC78811.1"/>
    </source>
</evidence>
<dbReference type="InterPro" id="IPR001296">
    <property type="entry name" value="Glyco_trans_1"/>
</dbReference>
<keyword evidence="2" id="KW-0808">Transferase</keyword>
<sequence>MKKTILFISPTGTLDNGAEISIVHLMEYLMQTGHTVINAIPDYHVSVQQDYMAKLAKKGIETLALPSVKWWWEDAPGGLAGTHNERVISYQENIAALRKIITDKQIELVITNTVNMFQGAVAAACENIPHFWLIHEFPNGEFGYYKEKLTFITDYSQEIFAVRGALQKQLKELLPKQSILSFAPFTQIVPTGIKGKAAAKRRIVSVGRLTERKNQLELIKAYGKLPHPSPELIFIGAWDEEYKKKCETYIAEKNLKNIHFLGHRDQPWEEVTAADLAVFPSAMETFGLVYIEAIMNGIPVIISDNLGHLSAYEIFEEGQLYPSGNVEILTERIKEALDSFEQLKENSLANLEKIRSLYTVQEVYHEILDRIENLTFTDGNSLYHLKFLFESSVSAYPTSSFLKKLKKKLCLILKE</sequence>
<reference evidence="2 3" key="1">
    <citation type="submission" date="2014-12" db="EMBL/GenBank/DDBJ databases">
        <title>Partial genome sequence of Streptococcus constellatus KCOM 1650 (= ChDC B144).</title>
        <authorList>
            <person name="Kook J.-K."/>
            <person name="Park S.-N."/>
            <person name="Lim Y.K."/>
            <person name="Jo E."/>
        </authorList>
    </citation>
    <scope>NUCLEOTIDE SEQUENCE [LARGE SCALE GENOMIC DNA]</scope>
    <source>
        <strain evidence="2 3">KCOM 1650</strain>
    </source>
</reference>
<organism evidence="2 3">
    <name type="scientific">Streptococcus constellatus</name>
    <dbReference type="NCBI Taxonomy" id="76860"/>
    <lineage>
        <taxon>Bacteria</taxon>
        <taxon>Bacillati</taxon>
        <taxon>Bacillota</taxon>
        <taxon>Bacilli</taxon>
        <taxon>Lactobacillales</taxon>
        <taxon>Streptococcaceae</taxon>
        <taxon>Streptococcus</taxon>
        <taxon>Streptococcus anginosus group</taxon>
    </lineage>
</organism>
<accession>A0A0C1K7G0</accession>
<dbReference type="OrthoDB" id="199095at2"/>
<dbReference type="Pfam" id="PF00534">
    <property type="entry name" value="Glycos_transf_1"/>
    <property type="match status" value="1"/>
</dbReference>
<dbReference type="Gene3D" id="3.40.50.2000">
    <property type="entry name" value="Glycogen Phosphorylase B"/>
    <property type="match status" value="2"/>
</dbReference>
<protein>
    <submittedName>
        <fullName evidence="2">Glycosyl transferase family 1</fullName>
    </submittedName>
</protein>
<dbReference type="GO" id="GO:0016757">
    <property type="term" value="F:glycosyltransferase activity"/>
    <property type="evidence" value="ECO:0007669"/>
    <property type="project" value="InterPro"/>
</dbReference>
<dbReference type="PANTHER" id="PTHR45947:SF3">
    <property type="entry name" value="SULFOQUINOVOSYL TRANSFERASE SQD2"/>
    <property type="match status" value="1"/>
</dbReference>
<dbReference type="InterPro" id="IPR050194">
    <property type="entry name" value="Glycosyltransferase_grp1"/>
</dbReference>
<feature type="domain" description="Glycosyl transferase family 1" evidence="1">
    <location>
        <begin position="196"/>
        <end position="340"/>
    </location>
</feature>
<comment type="caution">
    <text evidence="2">The sequence shown here is derived from an EMBL/GenBank/DDBJ whole genome shotgun (WGS) entry which is preliminary data.</text>
</comment>
<dbReference type="SUPFAM" id="SSF53756">
    <property type="entry name" value="UDP-Glycosyltransferase/glycogen phosphorylase"/>
    <property type="match status" value="1"/>
</dbReference>
<dbReference type="Proteomes" id="UP000031339">
    <property type="component" value="Unassembled WGS sequence"/>
</dbReference>
<dbReference type="RefSeq" id="WP_039677216.1">
    <property type="nucleotide sequence ID" value="NZ_JWIY01000001.1"/>
</dbReference>
<dbReference type="AlphaFoldDB" id="A0A0C1K7G0"/>
<dbReference type="PANTHER" id="PTHR45947">
    <property type="entry name" value="SULFOQUINOVOSYL TRANSFERASE SQD2"/>
    <property type="match status" value="1"/>
</dbReference>
<gene>
    <name evidence="2" type="ORF">RN79_04385</name>
</gene>